<evidence type="ECO:0000256" key="9">
    <source>
        <dbReference type="SAM" id="SignalP"/>
    </source>
</evidence>
<keyword evidence="4 9" id="KW-0732">Signal</keyword>
<name>A0A7M4EM64_CROPO</name>
<evidence type="ECO:0000313" key="11">
    <source>
        <dbReference type="Proteomes" id="UP000594220"/>
    </source>
</evidence>
<dbReference type="InterPro" id="IPR036179">
    <property type="entry name" value="Ig-like_dom_sf"/>
</dbReference>
<evidence type="ECO:0000256" key="5">
    <source>
        <dbReference type="ARBA" id="ARBA00022989"/>
    </source>
</evidence>
<dbReference type="GeneTree" id="ENSGT00530000063991"/>
<dbReference type="PANTHER" id="PTHR32178">
    <property type="entry name" value="FAM187"/>
    <property type="match status" value="1"/>
</dbReference>
<keyword evidence="7" id="KW-0325">Glycoprotein</keyword>
<reference evidence="10" key="2">
    <citation type="submission" date="2025-09" db="UniProtKB">
        <authorList>
            <consortium name="Ensembl"/>
        </authorList>
    </citation>
    <scope>IDENTIFICATION</scope>
</reference>
<evidence type="ECO:0000256" key="3">
    <source>
        <dbReference type="ARBA" id="ARBA00022692"/>
    </source>
</evidence>
<feature type="transmembrane region" description="Helical" evidence="8">
    <location>
        <begin position="298"/>
        <end position="319"/>
    </location>
</feature>
<dbReference type="Ensembl" id="ENSCPRT00005012928.1">
    <property type="protein sequence ID" value="ENSCPRP00005010963.1"/>
    <property type="gene ID" value="ENSCPRG00005007821.1"/>
</dbReference>
<accession>A0A7M4EM64</accession>
<proteinExistence type="inferred from homology"/>
<dbReference type="CDD" id="cd00096">
    <property type="entry name" value="Ig"/>
    <property type="match status" value="1"/>
</dbReference>
<keyword evidence="3 8" id="KW-0812">Transmembrane</keyword>
<keyword evidence="5 8" id="KW-1133">Transmembrane helix</keyword>
<reference evidence="10" key="1">
    <citation type="submission" date="2025-08" db="UniProtKB">
        <authorList>
            <consortium name="Ensembl"/>
        </authorList>
    </citation>
    <scope>IDENTIFICATION</scope>
</reference>
<dbReference type="InterPro" id="IPR039311">
    <property type="entry name" value="FAM187A/B"/>
</dbReference>
<dbReference type="SUPFAM" id="SSF48726">
    <property type="entry name" value="Immunoglobulin"/>
    <property type="match status" value="1"/>
</dbReference>
<feature type="chain" id="PRO_5029455734" evidence="9">
    <location>
        <begin position="17"/>
        <end position="331"/>
    </location>
</feature>
<dbReference type="PANTHER" id="PTHR32178:SF8">
    <property type="entry name" value="PROTEIN FAM187B"/>
    <property type="match status" value="1"/>
</dbReference>
<evidence type="ECO:0000256" key="8">
    <source>
        <dbReference type="SAM" id="Phobius"/>
    </source>
</evidence>
<dbReference type="AlphaFoldDB" id="A0A7M4EM64"/>
<comment type="subcellular location">
    <subcellularLocation>
        <location evidence="1">Membrane</location>
        <topology evidence="1">Single-pass type I membrane protein</topology>
    </subcellularLocation>
</comment>
<keyword evidence="11" id="KW-1185">Reference proteome</keyword>
<evidence type="ECO:0000256" key="1">
    <source>
        <dbReference type="ARBA" id="ARBA00004479"/>
    </source>
</evidence>
<sequence length="331" mass="34888">MALALAALLALTPSQALPCPRDRPCTVPAISLNPVTLLCPGGPGTVTWLRTSPLRLLRFSGGARLLPGGALRLAAPWPRDSGVYTCRRGDATVACYELAVQDVGQLHVSHMGHGQVPLSPRWPLFTAWAPWQACDRCGVPGERKQVGFCYATQPRGLPRPCGLTGASHPPRGPELRVKGCWVPCGWRRGGDKPRGAPRLLLTHYPLHSAEETRLRCPAASIYSPVAWQANTTALNRLQAGAGAPRLDEASGGAVLVLPPGATPSTYHCYVGGHLAALFWLGPAPAPTPARGAAHAYRAIEAAVVGLALFLVALLVLGLLEACRRRPGALGS</sequence>
<keyword evidence="6 8" id="KW-0472">Membrane</keyword>
<evidence type="ECO:0000313" key="10">
    <source>
        <dbReference type="Ensembl" id="ENSCPRP00005010963.1"/>
    </source>
</evidence>
<evidence type="ECO:0000256" key="7">
    <source>
        <dbReference type="ARBA" id="ARBA00023180"/>
    </source>
</evidence>
<protein>
    <submittedName>
        <fullName evidence="10">Family with sequence similarity 187 member B</fullName>
    </submittedName>
</protein>
<evidence type="ECO:0000256" key="6">
    <source>
        <dbReference type="ARBA" id="ARBA00023136"/>
    </source>
</evidence>
<organism evidence="10 11">
    <name type="scientific">Crocodylus porosus</name>
    <name type="common">Saltwater crocodile</name>
    <name type="synonym">Estuarine crocodile</name>
    <dbReference type="NCBI Taxonomy" id="8502"/>
    <lineage>
        <taxon>Eukaryota</taxon>
        <taxon>Metazoa</taxon>
        <taxon>Chordata</taxon>
        <taxon>Craniata</taxon>
        <taxon>Vertebrata</taxon>
        <taxon>Euteleostomi</taxon>
        <taxon>Archelosauria</taxon>
        <taxon>Archosauria</taxon>
        <taxon>Crocodylia</taxon>
        <taxon>Longirostres</taxon>
        <taxon>Crocodylidae</taxon>
        <taxon>Crocodylus</taxon>
    </lineage>
</organism>
<dbReference type="OMA" id="EACHVQC"/>
<evidence type="ECO:0000256" key="4">
    <source>
        <dbReference type="ARBA" id="ARBA00022729"/>
    </source>
</evidence>
<dbReference type="GO" id="GO:0016020">
    <property type="term" value="C:membrane"/>
    <property type="evidence" value="ECO:0007669"/>
    <property type="project" value="UniProtKB-SubCell"/>
</dbReference>
<evidence type="ECO:0000256" key="2">
    <source>
        <dbReference type="ARBA" id="ARBA00008727"/>
    </source>
</evidence>
<dbReference type="Proteomes" id="UP000594220">
    <property type="component" value="Unplaced"/>
</dbReference>
<gene>
    <name evidence="10" type="primary">FAM187B</name>
</gene>
<feature type="signal peptide" evidence="9">
    <location>
        <begin position="1"/>
        <end position="16"/>
    </location>
</feature>
<comment type="similarity">
    <text evidence="2">Belongs to the FAM187 family.</text>
</comment>